<dbReference type="InterPro" id="IPR008271">
    <property type="entry name" value="Ser/Thr_kinase_AS"/>
</dbReference>
<name>A0AAD8XUF3_9STRA</name>
<feature type="region of interest" description="Disordered" evidence="3">
    <location>
        <begin position="25"/>
        <end position="80"/>
    </location>
</feature>
<keyword evidence="6" id="KW-1185">Reference proteome</keyword>
<dbReference type="CDD" id="cd05117">
    <property type="entry name" value="STKc_CAMK"/>
    <property type="match status" value="1"/>
</dbReference>
<dbReference type="InterPro" id="IPR011009">
    <property type="entry name" value="Kinase-like_dom_sf"/>
</dbReference>
<dbReference type="EMBL" id="JATAAI010000041">
    <property type="protein sequence ID" value="KAK1734109.1"/>
    <property type="molecule type" value="Genomic_DNA"/>
</dbReference>
<protein>
    <submittedName>
        <fullName evidence="5">Serine/threonine-protein kinase</fullName>
        <ecNumber evidence="5">2.7.11.-</ecNumber>
    </submittedName>
</protein>
<dbReference type="PROSITE" id="PS00108">
    <property type="entry name" value="PROTEIN_KINASE_ST"/>
    <property type="match status" value="1"/>
</dbReference>
<proteinExistence type="predicted"/>
<dbReference type="Proteomes" id="UP001224775">
    <property type="component" value="Unassembled WGS sequence"/>
</dbReference>
<evidence type="ECO:0000256" key="3">
    <source>
        <dbReference type="SAM" id="MobiDB-lite"/>
    </source>
</evidence>
<dbReference type="Gene3D" id="1.10.510.10">
    <property type="entry name" value="Transferase(Phosphotransferase) domain 1"/>
    <property type="match status" value="1"/>
</dbReference>
<sequence>MHTDADNVVFDYNYNIDIEAIKGQGPSSSATNLNTLDENHCSNQSPPPTLTNVDDLEASLGKSSSHRRKHVPKDALSSSLSKSKNTPIVICTIESIDVKYHIYYERELGRGTNTIVYKAIERATGKKYAIKMVNKKIDLEATKNMRREIDLLSDVSHRSIIDLKAAYEDGDHLYMVTEQCDGGELYQYVVDRVKTIKNSKTGKTEYKVCVNEATAAAIVRKVVDAVAYLHEHNIVHRDLKLENILFLSKHKPSVKADATMDTDVRLIDFGLSKRYDTHRSFGSLKKLKSFVGTPVYVAPEILADSDRGYTHSCDLWSIGILAYALLSAKPPFHGKNDNETYTAIKKGEYTFPSSDWDGISEEAKDFIRHLLVMDARQRPSAVELRKHPWIKDALKNDQGISNSKSKRGGFFKKVFGGKN</sequence>
<dbReference type="GO" id="GO:0005524">
    <property type="term" value="F:ATP binding"/>
    <property type="evidence" value="ECO:0007669"/>
    <property type="project" value="UniProtKB-KW"/>
</dbReference>
<organism evidence="5 6">
    <name type="scientific">Skeletonema marinoi</name>
    <dbReference type="NCBI Taxonomy" id="267567"/>
    <lineage>
        <taxon>Eukaryota</taxon>
        <taxon>Sar</taxon>
        <taxon>Stramenopiles</taxon>
        <taxon>Ochrophyta</taxon>
        <taxon>Bacillariophyta</taxon>
        <taxon>Coscinodiscophyceae</taxon>
        <taxon>Thalassiosirophycidae</taxon>
        <taxon>Thalassiosirales</taxon>
        <taxon>Skeletonemataceae</taxon>
        <taxon>Skeletonema</taxon>
        <taxon>Skeletonema marinoi-dohrnii complex</taxon>
    </lineage>
</organism>
<keyword evidence="2" id="KW-0067">ATP-binding</keyword>
<evidence type="ECO:0000259" key="4">
    <source>
        <dbReference type="PROSITE" id="PS50011"/>
    </source>
</evidence>
<feature type="compositionally biased region" description="Polar residues" evidence="3">
    <location>
        <begin position="25"/>
        <end position="44"/>
    </location>
</feature>
<feature type="domain" description="Protein kinase" evidence="4">
    <location>
        <begin position="102"/>
        <end position="390"/>
    </location>
</feature>
<reference evidence="5" key="1">
    <citation type="submission" date="2023-06" db="EMBL/GenBank/DDBJ databases">
        <title>Survivors Of The Sea: Transcriptome response of Skeletonema marinoi to long-term dormancy.</title>
        <authorList>
            <person name="Pinder M.I.M."/>
            <person name="Kourtchenko O."/>
            <person name="Robertson E.K."/>
            <person name="Larsson T."/>
            <person name="Maumus F."/>
            <person name="Osuna-Cruz C.M."/>
            <person name="Vancaester E."/>
            <person name="Stenow R."/>
            <person name="Vandepoele K."/>
            <person name="Ploug H."/>
            <person name="Bruchert V."/>
            <person name="Godhe A."/>
            <person name="Topel M."/>
        </authorList>
    </citation>
    <scope>NUCLEOTIDE SEQUENCE</scope>
    <source>
        <strain evidence="5">R05AC</strain>
    </source>
</reference>
<dbReference type="PROSITE" id="PS50011">
    <property type="entry name" value="PROTEIN_KINASE_DOM"/>
    <property type="match status" value="1"/>
</dbReference>
<dbReference type="EC" id="2.7.11.-" evidence="5"/>
<dbReference type="PANTHER" id="PTHR24347">
    <property type="entry name" value="SERINE/THREONINE-PROTEIN KINASE"/>
    <property type="match status" value="1"/>
</dbReference>
<dbReference type="InterPro" id="IPR000719">
    <property type="entry name" value="Prot_kinase_dom"/>
</dbReference>
<dbReference type="GO" id="GO:0004672">
    <property type="term" value="F:protein kinase activity"/>
    <property type="evidence" value="ECO:0007669"/>
    <property type="project" value="InterPro"/>
</dbReference>
<dbReference type="Pfam" id="PF00069">
    <property type="entry name" value="Pkinase"/>
    <property type="match status" value="1"/>
</dbReference>
<comment type="caution">
    <text evidence="5">The sequence shown here is derived from an EMBL/GenBank/DDBJ whole genome shotgun (WGS) entry which is preliminary data.</text>
</comment>
<dbReference type="SUPFAM" id="SSF56112">
    <property type="entry name" value="Protein kinase-like (PK-like)"/>
    <property type="match status" value="1"/>
</dbReference>
<keyword evidence="1" id="KW-0547">Nucleotide-binding</keyword>
<dbReference type="Gene3D" id="3.30.200.20">
    <property type="entry name" value="Phosphorylase Kinase, domain 1"/>
    <property type="match status" value="1"/>
</dbReference>
<evidence type="ECO:0000313" key="5">
    <source>
        <dbReference type="EMBL" id="KAK1734109.1"/>
    </source>
</evidence>
<dbReference type="SMART" id="SM00220">
    <property type="entry name" value="S_TKc"/>
    <property type="match status" value="1"/>
</dbReference>
<gene>
    <name evidence="5" type="ORF">QTG54_015112</name>
</gene>
<dbReference type="AlphaFoldDB" id="A0AAD8XUF3"/>
<evidence type="ECO:0000313" key="6">
    <source>
        <dbReference type="Proteomes" id="UP001224775"/>
    </source>
</evidence>
<dbReference type="FunFam" id="1.10.510.10:FF:000571">
    <property type="entry name" value="Maternal embryonic leucine zipper kinase"/>
    <property type="match status" value="1"/>
</dbReference>
<evidence type="ECO:0000256" key="2">
    <source>
        <dbReference type="ARBA" id="ARBA00022840"/>
    </source>
</evidence>
<evidence type="ECO:0000256" key="1">
    <source>
        <dbReference type="ARBA" id="ARBA00022741"/>
    </source>
</evidence>
<keyword evidence="5" id="KW-0418">Kinase</keyword>
<keyword evidence="5" id="KW-0808">Transferase</keyword>
<accession>A0AAD8XUF3</accession>